<proteinExistence type="predicted"/>
<dbReference type="PANTHER" id="PTHR12117:SF0">
    <property type="entry name" value="PROLYL 3-HYDROXYLASE OGFOD1"/>
    <property type="match status" value="1"/>
</dbReference>
<dbReference type="InterPro" id="IPR039558">
    <property type="entry name" value="TPA1/OFD1_N"/>
</dbReference>
<keyword evidence="3" id="KW-0560">Oxidoreductase</keyword>
<dbReference type="GO" id="GO:0005506">
    <property type="term" value="F:iron ion binding"/>
    <property type="evidence" value="ECO:0007669"/>
    <property type="project" value="InterPro"/>
</dbReference>
<evidence type="ECO:0000256" key="1">
    <source>
        <dbReference type="ARBA" id="ARBA00001961"/>
    </source>
</evidence>
<gene>
    <name evidence="7" type="ORF">QTG54_010053</name>
</gene>
<feature type="signal peptide" evidence="5">
    <location>
        <begin position="1"/>
        <end position="25"/>
    </location>
</feature>
<keyword evidence="2" id="KW-0223">Dioxygenase</keyword>
<comment type="cofactor">
    <cofactor evidence="1">
        <name>L-ascorbate</name>
        <dbReference type="ChEBI" id="CHEBI:38290"/>
    </cofactor>
</comment>
<dbReference type="Gene3D" id="2.60.120.620">
    <property type="entry name" value="q2cbj1_9rhob like domain"/>
    <property type="match status" value="1"/>
</dbReference>
<dbReference type="Proteomes" id="UP001224775">
    <property type="component" value="Unassembled WGS sequence"/>
</dbReference>
<protein>
    <submittedName>
        <fullName evidence="7">2OG-Fe(II) oxygenase family protein</fullName>
    </submittedName>
</protein>
<dbReference type="AlphaFoldDB" id="A0AAD8Y5J8"/>
<feature type="chain" id="PRO_5041944638" evidence="5">
    <location>
        <begin position="26"/>
        <end position="370"/>
    </location>
</feature>
<dbReference type="GO" id="GO:0005737">
    <property type="term" value="C:cytoplasm"/>
    <property type="evidence" value="ECO:0007669"/>
    <property type="project" value="TreeGrafter"/>
</dbReference>
<comment type="caution">
    <text evidence="7">The sequence shown here is derived from an EMBL/GenBank/DDBJ whole genome shotgun (WGS) entry which is preliminary data.</text>
</comment>
<evidence type="ECO:0000259" key="6">
    <source>
        <dbReference type="SMART" id="SM00702"/>
    </source>
</evidence>
<evidence type="ECO:0000313" key="8">
    <source>
        <dbReference type="Proteomes" id="UP001224775"/>
    </source>
</evidence>
<keyword evidence="8" id="KW-1185">Reference proteome</keyword>
<feature type="region of interest" description="Disordered" evidence="4">
    <location>
        <begin position="61"/>
        <end position="82"/>
    </location>
</feature>
<evidence type="ECO:0000313" key="7">
    <source>
        <dbReference type="EMBL" id="KAK1739510.1"/>
    </source>
</evidence>
<dbReference type="SMART" id="SM00702">
    <property type="entry name" value="P4Hc"/>
    <property type="match status" value="1"/>
</dbReference>
<dbReference type="PANTHER" id="PTHR12117">
    <property type="entry name" value="HISTONE ACETYLTRANSFERASE COMPLEX"/>
    <property type="match status" value="1"/>
</dbReference>
<sequence length="370" mass="41178">MKYNIVTLQLLAAAAAISNNGGVCAFTTLLTTQHPAISSSTAQNGVRKGSVMASGGFGKTTAGSGMSKGKKGMKKKSRKAPSYELKSGTKIQDVLNPDIFADPNTIETIKTQIRNGEICVIRNAFIPEFANAMYEELDDTDAWSKNEDYFNDGYGFKHNNVYSKSDFSPLFLQANEMFETEETKEFMSELTGRDCSGESVGAPSYYEIGDHSLPHTDHVGQRSVAYIWHLSKTWKAEYGGGLYWAPEPLANAYLHASFNTLVLFSVTPFSSHFVTSVSPKSKGNKRLAYNGWWHSSWVPKPTDPIEEMLASPEQRLTLTHAQIQSINDMLDDPWAPRIQPPERHEAVVDLRRNIMEELYPEAKYSPVVLN</sequence>
<evidence type="ECO:0000256" key="5">
    <source>
        <dbReference type="SAM" id="SignalP"/>
    </source>
</evidence>
<dbReference type="Pfam" id="PF13661">
    <property type="entry name" value="2OG-FeII_Oxy_4"/>
    <property type="match status" value="1"/>
</dbReference>
<organism evidence="7 8">
    <name type="scientific">Skeletonema marinoi</name>
    <dbReference type="NCBI Taxonomy" id="267567"/>
    <lineage>
        <taxon>Eukaryota</taxon>
        <taxon>Sar</taxon>
        <taxon>Stramenopiles</taxon>
        <taxon>Ochrophyta</taxon>
        <taxon>Bacillariophyta</taxon>
        <taxon>Coscinodiscophyceae</taxon>
        <taxon>Thalassiosirophycidae</taxon>
        <taxon>Thalassiosirales</taxon>
        <taxon>Skeletonemataceae</taxon>
        <taxon>Skeletonema</taxon>
        <taxon>Skeletonema marinoi-dohrnii complex</taxon>
    </lineage>
</organism>
<name>A0AAD8Y5J8_9STRA</name>
<dbReference type="GO" id="GO:0031418">
    <property type="term" value="F:L-ascorbic acid binding"/>
    <property type="evidence" value="ECO:0007669"/>
    <property type="project" value="InterPro"/>
</dbReference>
<evidence type="ECO:0000256" key="4">
    <source>
        <dbReference type="SAM" id="MobiDB-lite"/>
    </source>
</evidence>
<dbReference type="GO" id="GO:0006449">
    <property type="term" value="P:regulation of translational termination"/>
    <property type="evidence" value="ECO:0007669"/>
    <property type="project" value="TreeGrafter"/>
</dbReference>
<reference evidence="7" key="1">
    <citation type="submission" date="2023-06" db="EMBL/GenBank/DDBJ databases">
        <title>Survivors Of The Sea: Transcriptome response of Skeletonema marinoi to long-term dormancy.</title>
        <authorList>
            <person name="Pinder M.I.M."/>
            <person name="Kourtchenko O."/>
            <person name="Robertson E.K."/>
            <person name="Larsson T."/>
            <person name="Maumus F."/>
            <person name="Osuna-Cruz C.M."/>
            <person name="Vancaester E."/>
            <person name="Stenow R."/>
            <person name="Vandepoele K."/>
            <person name="Ploug H."/>
            <person name="Bruchert V."/>
            <person name="Godhe A."/>
            <person name="Topel M."/>
        </authorList>
    </citation>
    <scope>NUCLEOTIDE SEQUENCE</scope>
    <source>
        <strain evidence="7">R05AC</strain>
    </source>
</reference>
<dbReference type="InterPro" id="IPR006620">
    <property type="entry name" value="Pro_4_hyd_alph"/>
</dbReference>
<evidence type="ECO:0000256" key="2">
    <source>
        <dbReference type="ARBA" id="ARBA00022964"/>
    </source>
</evidence>
<evidence type="ECO:0000256" key="3">
    <source>
        <dbReference type="ARBA" id="ARBA00023002"/>
    </source>
</evidence>
<feature type="compositionally biased region" description="Basic residues" evidence="4">
    <location>
        <begin position="68"/>
        <end position="79"/>
    </location>
</feature>
<dbReference type="GO" id="GO:0031543">
    <property type="term" value="F:peptidyl-proline dioxygenase activity"/>
    <property type="evidence" value="ECO:0007669"/>
    <property type="project" value="TreeGrafter"/>
</dbReference>
<feature type="domain" description="Prolyl 4-hydroxylase alpha subunit" evidence="6">
    <location>
        <begin position="116"/>
        <end position="294"/>
    </location>
</feature>
<accession>A0AAD8Y5J8</accession>
<keyword evidence="5" id="KW-0732">Signal</keyword>
<dbReference type="EMBL" id="JATAAI010000018">
    <property type="protein sequence ID" value="KAK1739510.1"/>
    <property type="molecule type" value="Genomic_DNA"/>
</dbReference>
<dbReference type="InterPro" id="IPR051842">
    <property type="entry name" value="uS12_prolyl_hydroxylase"/>
</dbReference>